<dbReference type="Proteomes" id="UP001142055">
    <property type="component" value="Chromosome 2"/>
</dbReference>
<dbReference type="EMBL" id="JAPWDV010000002">
    <property type="protein sequence ID" value="KAJ6220155.1"/>
    <property type="molecule type" value="Genomic_DNA"/>
</dbReference>
<name>A0A9Q0M6M5_BLOTA</name>
<gene>
    <name evidence="1" type="ORF">RDWZM_005967</name>
</gene>
<sequence length="138" mass="15323">MESIDLFDSLSATQSNFNGSESAIGNTSVKGGTSYLYPYTSNVASISDSFHSTSTMEDGGLQSLDDQWNVSSLSDSVAMDTFTNETDHLTFDDELALQLYLQYNLTNRLYGKIPQYYSLAYQIIGTFFQGIIFIVELL</sequence>
<comment type="caution">
    <text evidence="1">The sequence shown here is derived from an EMBL/GenBank/DDBJ whole genome shotgun (WGS) entry which is preliminary data.</text>
</comment>
<organism evidence="1 2">
    <name type="scientific">Blomia tropicalis</name>
    <name type="common">Mite</name>
    <dbReference type="NCBI Taxonomy" id="40697"/>
    <lineage>
        <taxon>Eukaryota</taxon>
        <taxon>Metazoa</taxon>
        <taxon>Ecdysozoa</taxon>
        <taxon>Arthropoda</taxon>
        <taxon>Chelicerata</taxon>
        <taxon>Arachnida</taxon>
        <taxon>Acari</taxon>
        <taxon>Acariformes</taxon>
        <taxon>Sarcoptiformes</taxon>
        <taxon>Astigmata</taxon>
        <taxon>Glycyphagoidea</taxon>
        <taxon>Echimyopodidae</taxon>
        <taxon>Blomia</taxon>
    </lineage>
</organism>
<protein>
    <submittedName>
        <fullName evidence="1">Uncharacterized protein</fullName>
    </submittedName>
</protein>
<evidence type="ECO:0000313" key="1">
    <source>
        <dbReference type="EMBL" id="KAJ6220155.1"/>
    </source>
</evidence>
<reference evidence="1" key="1">
    <citation type="submission" date="2022-12" db="EMBL/GenBank/DDBJ databases">
        <title>Genome assemblies of Blomia tropicalis.</title>
        <authorList>
            <person name="Cui Y."/>
        </authorList>
    </citation>
    <scope>NUCLEOTIDE SEQUENCE</scope>
    <source>
        <tissue evidence="1">Adult mites</tissue>
    </source>
</reference>
<evidence type="ECO:0000313" key="2">
    <source>
        <dbReference type="Proteomes" id="UP001142055"/>
    </source>
</evidence>
<accession>A0A9Q0M6M5</accession>
<keyword evidence="2" id="KW-1185">Reference proteome</keyword>
<dbReference type="AlphaFoldDB" id="A0A9Q0M6M5"/>
<proteinExistence type="predicted"/>